<keyword evidence="2 9" id="KW-0378">Hydrolase</keyword>
<dbReference type="InterPro" id="IPR027417">
    <property type="entry name" value="P-loop_NTPase"/>
</dbReference>
<organism evidence="12 13">
    <name type="scientific">Vibrio ishigakensis</name>
    <dbReference type="NCBI Taxonomy" id="1481914"/>
    <lineage>
        <taxon>Bacteria</taxon>
        <taxon>Pseudomonadati</taxon>
        <taxon>Pseudomonadota</taxon>
        <taxon>Gammaproteobacteria</taxon>
        <taxon>Vibrionales</taxon>
        <taxon>Vibrionaceae</taxon>
        <taxon>Vibrio</taxon>
    </lineage>
</organism>
<evidence type="ECO:0000256" key="8">
    <source>
        <dbReference type="ARBA" id="ARBA00048988"/>
    </source>
</evidence>
<evidence type="ECO:0000259" key="11">
    <source>
        <dbReference type="PROSITE" id="PS51217"/>
    </source>
</evidence>
<reference evidence="12 13" key="1">
    <citation type="submission" date="2015-01" db="EMBL/GenBank/DDBJ databases">
        <title>Vibrio sp. C1 JCM 19231 whole genome shotgun sequence.</title>
        <authorList>
            <person name="Sawabe T."/>
            <person name="Meirelles P."/>
            <person name="Feng G."/>
            <person name="Sayaka M."/>
            <person name="Hattori M."/>
            <person name="Ohkuma M."/>
        </authorList>
    </citation>
    <scope>NUCLEOTIDE SEQUENCE [LARGE SCALE GENOMIC DNA]</scope>
    <source>
        <strain evidence="13">JCM 19231</strain>
    </source>
</reference>
<dbReference type="GO" id="GO:0005829">
    <property type="term" value="C:cytosol"/>
    <property type="evidence" value="ECO:0007669"/>
    <property type="project" value="TreeGrafter"/>
</dbReference>
<protein>
    <recommendedName>
        <fullName evidence="7">DNA 3'-5' helicase</fullName>
        <ecNumber evidence="7">5.6.2.4</ecNumber>
    </recommendedName>
</protein>
<keyword evidence="4 9" id="KW-0067">ATP-binding</keyword>
<evidence type="ECO:0000313" key="13">
    <source>
        <dbReference type="Proteomes" id="UP000031671"/>
    </source>
</evidence>
<dbReference type="PANTHER" id="PTHR11070:SF23">
    <property type="entry name" value="RECBCD ENZYME SUBUNIT RECB"/>
    <property type="match status" value="1"/>
</dbReference>
<dbReference type="EC" id="5.6.2.4" evidence="7"/>
<evidence type="ECO:0000259" key="10">
    <source>
        <dbReference type="PROSITE" id="PS51198"/>
    </source>
</evidence>
<evidence type="ECO:0000256" key="1">
    <source>
        <dbReference type="ARBA" id="ARBA00022741"/>
    </source>
</evidence>
<dbReference type="GO" id="GO:0016887">
    <property type="term" value="F:ATP hydrolysis activity"/>
    <property type="evidence" value="ECO:0007669"/>
    <property type="project" value="RHEA"/>
</dbReference>
<dbReference type="PROSITE" id="PS51217">
    <property type="entry name" value="UVRD_HELICASE_CTER"/>
    <property type="match status" value="1"/>
</dbReference>
<gene>
    <name evidence="12" type="ORF">JCM19231_5499</name>
</gene>
<dbReference type="PROSITE" id="PS51198">
    <property type="entry name" value="UVRD_HELICASE_ATP_BIND"/>
    <property type="match status" value="1"/>
</dbReference>
<sequence length="736" mass="82985">MNQTENITVNQLDAMTFPLHGMRLIEASAGTGKTFTIAGLYLRLLLGHGDQNSAHRAPLTVEQILVVTFTEAATAELRDRIRARIHQARIAFSRGHSDDPVIKPLLEQTQDMDLACALLLDAERQMDEAAIFTIHGFCQRMLTQNAFESGSRFSSELITDESELMSQVVADYWRREFYPLPEPLVDAVREMWRTPEALLKVIRTHLSGSERFIHAPGGADDLANAYKQRLSQTQQMKASWLEASAEVEKIIADSGIAKNPYNKRNVPNWVSKLDDWANSNPNSIQNIDELERFRSSLLQEKTKKGNPPEHEVFDKIEAFLQLPKLEVEQSILAHAIQACRSKLAETKQRQHQLSFDDLLSQLDKALLSDEQGLLSERIRSLFPVAMIDEFQDTDPQQYSIFSQLYSNHPECGLFMIGDPKQAIYAFRGADIFTYIRARKEVTSHFNLTTNWRSSSDMVEASNLLFEEAEKPFIYDDDIPFISVDPSPKADKMQWQVNGEKQPAFTAWLMEDEAGLKKGDYLREMALGTANEIEKLLTASDQGLAKLDGEPIQPQNIAVLVRTGHEASMVRQALSKKGIASVYLSNRDSVYASHAAPDLAMFLFACLHNHNESAIRASLGCKLLGLPLGELNALQQDELAWESVINEYAEYKDYWQQFGVMALLGVGYSVVIWRRSLRLSLMGNAPSPTLCTSQRCCSRPRSRWRVTMHFCAGSTSVSKRPMMAVKSKSSVWNLSRI</sequence>
<dbReference type="EMBL" id="BBRZ01000005">
    <property type="protein sequence ID" value="GAM54535.1"/>
    <property type="molecule type" value="Genomic_DNA"/>
</dbReference>
<dbReference type="Pfam" id="PF00580">
    <property type="entry name" value="UvrD-helicase"/>
    <property type="match status" value="1"/>
</dbReference>
<comment type="catalytic activity">
    <reaction evidence="6">
        <text>Couples ATP hydrolysis with the unwinding of duplex DNA by translocating in the 3'-5' direction.</text>
        <dbReference type="EC" id="5.6.2.4"/>
    </reaction>
</comment>
<comment type="catalytic activity">
    <reaction evidence="8">
        <text>ATP + H2O = ADP + phosphate + H(+)</text>
        <dbReference type="Rhea" id="RHEA:13065"/>
        <dbReference type="ChEBI" id="CHEBI:15377"/>
        <dbReference type="ChEBI" id="CHEBI:15378"/>
        <dbReference type="ChEBI" id="CHEBI:30616"/>
        <dbReference type="ChEBI" id="CHEBI:43474"/>
        <dbReference type="ChEBI" id="CHEBI:456216"/>
        <dbReference type="EC" id="5.6.2.4"/>
    </reaction>
</comment>
<name>A0A0B8NIK6_9VIBR</name>
<dbReference type="Gene3D" id="3.40.50.300">
    <property type="entry name" value="P-loop containing nucleotide triphosphate hydrolases"/>
    <property type="match status" value="2"/>
</dbReference>
<evidence type="ECO:0000256" key="2">
    <source>
        <dbReference type="ARBA" id="ARBA00022801"/>
    </source>
</evidence>
<accession>A0A0B8NIK6</accession>
<feature type="binding site" evidence="9">
    <location>
        <begin position="27"/>
        <end position="34"/>
    </location>
    <ligand>
        <name>ATP</name>
        <dbReference type="ChEBI" id="CHEBI:30616"/>
    </ligand>
</feature>
<evidence type="ECO:0000313" key="12">
    <source>
        <dbReference type="EMBL" id="GAM54535.1"/>
    </source>
</evidence>
<keyword evidence="5" id="KW-0413">Isomerase</keyword>
<dbReference type="GO" id="GO:0003677">
    <property type="term" value="F:DNA binding"/>
    <property type="evidence" value="ECO:0007669"/>
    <property type="project" value="InterPro"/>
</dbReference>
<dbReference type="Proteomes" id="UP000031671">
    <property type="component" value="Unassembled WGS sequence"/>
</dbReference>
<dbReference type="Gene3D" id="1.10.3170.10">
    <property type="entry name" value="Recbcd, chain B, domain 2"/>
    <property type="match status" value="1"/>
</dbReference>
<dbReference type="GO" id="GO:0005524">
    <property type="term" value="F:ATP binding"/>
    <property type="evidence" value="ECO:0007669"/>
    <property type="project" value="UniProtKB-UniRule"/>
</dbReference>
<dbReference type="InterPro" id="IPR014017">
    <property type="entry name" value="DNA_helicase_UvrD-like_C"/>
</dbReference>
<dbReference type="InterPro" id="IPR000212">
    <property type="entry name" value="DNA_helicase_UvrD/REP"/>
</dbReference>
<evidence type="ECO:0000256" key="7">
    <source>
        <dbReference type="ARBA" id="ARBA00034808"/>
    </source>
</evidence>
<dbReference type="InterPro" id="IPR014016">
    <property type="entry name" value="UvrD-like_ATP-bd"/>
</dbReference>
<evidence type="ECO:0000256" key="6">
    <source>
        <dbReference type="ARBA" id="ARBA00034617"/>
    </source>
</evidence>
<dbReference type="GO" id="GO:0043138">
    <property type="term" value="F:3'-5' DNA helicase activity"/>
    <property type="evidence" value="ECO:0007669"/>
    <property type="project" value="UniProtKB-EC"/>
</dbReference>
<dbReference type="GO" id="GO:0009338">
    <property type="term" value="C:exodeoxyribonuclease V complex"/>
    <property type="evidence" value="ECO:0007669"/>
    <property type="project" value="TreeGrafter"/>
</dbReference>
<dbReference type="PANTHER" id="PTHR11070">
    <property type="entry name" value="UVRD / RECB / PCRA DNA HELICASE FAMILY MEMBER"/>
    <property type="match status" value="1"/>
</dbReference>
<dbReference type="AlphaFoldDB" id="A0A0B8NIK6"/>
<keyword evidence="1 9" id="KW-0547">Nucleotide-binding</keyword>
<keyword evidence="13" id="KW-1185">Reference proteome</keyword>
<proteinExistence type="predicted"/>
<reference evidence="12 13" key="2">
    <citation type="submission" date="2015-01" db="EMBL/GenBank/DDBJ databases">
        <authorList>
            <consortium name="NBRP consortium"/>
            <person name="Sawabe T."/>
            <person name="Meirelles P."/>
            <person name="Feng G."/>
            <person name="Sayaka M."/>
            <person name="Hattori M."/>
            <person name="Ohkuma M."/>
        </authorList>
    </citation>
    <scope>NUCLEOTIDE SEQUENCE [LARGE SCALE GENOMIC DNA]</scope>
    <source>
        <strain evidence="13">JCM 19231</strain>
    </source>
</reference>
<feature type="domain" description="UvrD-like helicase ATP-binding" evidence="10">
    <location>
        <begin position="6"/>
        <end position="454"/>
    </location>
</feature>
<evidence type="ECO:0000256" key="4">
    <source>
        <dbReference type="ARBA" id="ARBA00022840"/>
    </source>
</evidence>
<evidence type="ECO:0000256" key="3">
    <source>
        <dbReference type="ARBA" id="ARBA00022806"/>
    </source>
</evidence>
<evidence type="ECO:0000256" key="9">
    <source>
        <dbReference type="PROSITE-ProRule" id="PRU00560"/>
    </source>
</evidence>
<dbReference type="GO" id="GO:0000725">
    <property type="term" value="P:recombinational repair"/>
    <property type="evidence" value="ECO:0007669"/>
    <property type="project" value="TreeGrafter"/>
</dbReference>
<comment type="caution">
    <text evidence="12">The sequence shown here is derived from an EMBL/GenBank/DDBJ whole genome shotgun (WGS) entry which is preliminary data.</text>
</comment>
<evidence type="ECO:0000256" key="5">
    <source>
        <dbReference type="ARBA" id="ARBA00023235"/>
    </source>
</evidence>
<keyword evidence="3 9" id="KW-0347">Helicase</keyword>
<feature type="domain" description="UvrD-like helicase C-terminal" evidence="11">
    <location>
        <begin position="471"/>
        <end position="736"/>
    </location>
</feature>
<dbReference type="SUPFAM" id="SSF52540">
    <property type="entry name" value="P-loop containing nucleoside triphosphate hydrolases"/>
    <property type="match status" value="2"/>
</dbReference>